<protein>
    <submittedName>
        <fullName evidence="2">Uncharacterized protein</fullName>
    </submittedName>
</protein>
<dbReference type="Proteomes" id="UP000697710">
    <property type="component" value="Unassembled WGS sequence"/>
</dbReference>
<accession>A0A956LYR5</accession>
<evidence type="ECO:0000313" key="2">
    <source>
        <dbReference type="EMBL" id="MCA9727989.1"/>
    </source>
</evidence>
<sequence>MSRRKVRGSICADVLVVVLGLSSFGAQASFAESPPERMKRLEAALDKQGDFDLRGAVLGFYEANPCTLSQSAGSYVSAARFDELYPDSLWTRTALTIPSNEDGVLAWHTSQDMLALVSMFQATGEERYLHHAWDLGQSALAIRDDKIDRPDFEGDLVAGWGTGHYSAGKRTHFLAHTALIVEPILETVALLEGVHPVTPGSPLDVTWADAARRAETVRECREAMAVFDADYREGPFPDEGHYVSLDEETRRRYLTEPFNRQTAMAWDYALVAALTGDEGALDRSRRLTRFLLHRVEKNDQGAFIWSYQAPPIGPNDKPVAQPVLTCEEVSRAYFTVQPIDGLYHAGAITKDELRGFAQTFTENIHDKRYGAFFTSVGCRPSYSRLYRANLEGWLCLSEADPAIYTLIRDFMLCNVAEPQALHLAYLVRYRKR</sequence>
<keyword evidence="1" id="KW-0732">Signal</keyword>
<evidence type="ECO:0000256" key="1">
    <source>
        <dbReference type="SAM" id="SignalP"/>
    </source>
</evidence>
<dbReference type="AlphaFoldDB" id="A0A956LYR5"/>
<reference evidence="2" key="1">
    <citation type="submission" date="2020-04" db="EMBL/GenBank/DDBJ databases">
        <authorList>
            <person name="Zhang T."/>
        </authorList>
    </citation>
    <scope>NUCLEOTIDE SEQUENCE</scope>
    <source>
        <strain evidence="2">HKST-UBA01</strain>
    </source>
</reference>
<feature type="chain" id="PRO_5036891169" evidence="1">
    <location>
        <begin position="29"/>
        <end position="432"/>
    </location>
</feature>
<reference evidence="2" key="2">
    <citation type="journal article" date="2021" name="Microbiome">
        <title>Successional dynamics and alternative stable states in a saline activated sludge microbial community over 9 years.</title>
        <authorList>
            <person name="Wang Y."/>
            <person name="Ye J."/>
            <person name="Ju F."/>
            <person name="Liu L."/>
            <person name="Boyd J.A."/>
            <person name="Deng Y."/>
            <person name="Parks D.H."/>
            <person name="Jiang X."/>
            <person name="Yin X."/>
            <person name="Woodcroft B.J."/>
            <person name="Tyson G.W."/>
            <person name="Hugenholtz P."/>
            <person name="Polz M.F."/>
            <person name="Zhang T."/>
        </authorList>
    </citation>
    <scope>NUCLEOTIDE SEQUENCE</scope>
    <source>
        <strain evidence="2">HKST-UBA01</strain>
    </source>
</reference>
<evidence type="ECO:0000313" key="3">
    <source>
        <dbReference type="Proteomes" id="UP000697710"/>
    </source>
</evidence>
<feature type="signal peptide" evidence="1">
    <location>
        <begin position="1"/>
        <end position="28"/>
    </location>
</feature>
<name>A0A956LYR5_UNCEI</name>
<gene>
    <name evidence="2" type="ORF">KC729_09925</name>
</gene>
<proteinExistence type="predicted"/>
<dbReference type="EMBL" id="JAGQHR010000275">
    <property type="protein sequence ID" value="MCA9727989.1"/>
    <property type="molecule type" value="Genomic_DNA"/>
</dbReference>
<comment type="caution">
    <text evidence="2">The sequence shown here is derived from an EMBL/GenBank/DDBJ whole genome shotgun (WGS) entry which is preliminary data.</text>
</comment>
<organism evidence="2 3">
    <name type="scientific">Eiseniibacteriota bacterium</name>
    <dbReference type="NCBI Taxonomy" id="2212470"/>
    <lineage>
        <taxon>Bacteria</taxon>
        <taxon>Candidatus Eiseniibacteriota</taxon>
    </lineage>
</organism>